<reference evidence="1" key="2">
    <citation type="submission" date="2021-04" db="EMBL/GenBank/DDBJ databases">
        <authorList>
            <person name="Gilroy R."/>
        </authorList>
    </citation>
    <scope>NUCLEOTIDE SEQUENCE</scope>
    <source>
        <strain evidence="1">CHK195-6426</strain>
    </source>
</reference>
<dbReference type="Proteomes" id="UP000824265">
    <property type="component" value="Unassembled WGS sequence"/>
</dbReference>
<evidence type="ECO:0000313" key="2">
    <source>
        <dbReference type="Proteomes" id="UP000824265"/>
    </source>
</evidence>
<comment type="caution">
    <text evidence="1">The sequence shown here is derived from an EMBL/GenBank/DDBJ whole genome shotgun (WGS) entry which is preliminary data.</text>
</comment>
<protein>
    <submittedName>
        <fullName evidence="1">Uncharacterized protein</fullName>
    </submittedName>
</protein>
<dbReference type="AlphaFoldDB" id="A0A9D1UAK9"/>
<organism evidence="1 2">
    <name type="scientific">Candidatus Acetatifactor stercoripullorum</name>
    <dbReference type="NCBI Taxonomy" id="2838414"/>
    <lineage>
        <taxon>Bacteria</taxon>
        <taxon>Bacillati</taxon>
        <taxon>Bacillota</taxon>
        <taxon>Clostridia</taxon>
        <taxon>Lachnospirales</taxon>
        <taxon>Lachnospiraceae</taxon>
        <taxon>Acetatifactor</taxon>
    </lineage>
</organism>
<proteinExistence type="predicted"/>
<dbReference type="Gene3D" id="3.20.20.80">
    <property type="entry name" value="Glycosidases"/>
    <property type="match status" value="1"/>
</dbReference>
<gene>
    <name evidence="1" type="ORF">H9742_04685</name>
</gene>
<evidence type="ECO:0000313" key="1">
    <source>
        <dbReference type="EMBL" id="HIW80819.1"/>
    </source>
</evidence>
<name>A0A9D1UAK9_9FIRM</name>
<dbReference type="EMBL" id="DXGH01000027">
    <property type="protein sequence ID" value="HIW80819.1"/>
    <property type="molecule type" value="Genomic_DNA"/>
</dbReference>
<reference evidence="1" key="1">
    <citation type="journal article" date="2021" name="PeerJ">
        <title>Extensive microbial diversity within the chicken gut microbiome revealed by metagenomics and culture.</title>
        <authorList>
            <person name="Gilroy R."/>
            <person name="Ravi A."/>
            <person name="Getino M."/>
            <person name="Pursley I."/>
            <person name="Horton D.L."/>
            <person name="Alikhan N.F."/>
            <person name="Baker D."/>
            <person name="Gharbi K."/>
            <person name="Hall N."/>
            <person name="Watson M."/>
            <person name="Adriaenssens E.M."/>
            <person name="Foster-Nyarko E."/>
            <person name="Jarju S."/>
            <person name="Secka A."/>
            <person name="Antonio M."/>
            <person name="Oren A."/>
            <person name="Chaudhuri R.R."/>
            <person name="La Ragione R."/>
            <person name="Hildebrand F."/>
            <person name="Pallen M.J."/>
        </authorList>
    </citation>
    <scope>NUCLEOTIDE SEQUENCE</scope>
    <source>
        <strain evidence="1">CHK195-6426</strain>
    </source>
</reference>
<sequence length="667" mass="75230">MKKAYRIGYWRYYEDAEFEALLRFLERYRDCVDELALFTEYSHHGYYPLSYFQDLCQVLKRRIPALRELGIPSVGLNVLDTLGHIDEAWDVWGEPPLERMMGHDGRVSRSCLCPNGAGYQQYIQEKYRLLAETGPDFIWVDDDIRMHHHTVDYACFCPLCIERFNQRNHTAYDREKLVQMLNSPEGERERRAWLDWNCHTITELMKWIGSSVSEASPAVRLGLMTSGVVWGNYSNPEYGQWMEALGASMARPGGGFSNDDEPLDIVRKIHECARQIALYPKEISDIQYELENFPYQRLSKSVAMVILECTASLAVGHSGIAFNAISSGDYPELMEAVRQYGAMWDTMERLARGFVPGGLYPCFSLAYAAKRRVDGDWFSFRAAQKVDQAYEWNKIGIPLTMRPEGACANLLIGSMPEAYEEEALKKILAQGAIMDGQALSILAQRGLDKFCGVKIIKTVDNGVYERIYDHPFNGMAAGSKRDPYITFWGEDSKCYVLEKTDEAVQFISGLETICGTPAGPCMSLYENSLGGRIAVMGIMPWKFVGSPEKRYQLQAVCSWVSCGQMPVSIRECVKVIPFIACAEDGSSALLVLINGSLDETGPFTLDVNVKNAAGAYQIGQDGLLRPLLFQVDQETGRARMELNSMKAWEFSVLYLTKESSGRCGNDF</sequence>
<accession>A0A9D1UAK9</accession>